<evidence type="ECO:0000256" key="8">
    <source>
        <dbReference type="SAM" id="MobiDB-lite"/>
    </source>
</evidence>
<evidence type="ECO:0000256" key="3">
    <source>
        <dbReference type="ARBA" id="ARBA00022553"/>
    </source>
</evidence>
<evidence type="ECO:0000256" key="6">
    <source>
        <dbReference type="ARBA" id="ARBA00023012"/>
    </source>
</evidence>
<dbReference type="Pfam" id="PF17150">
    <property type="entry name" value="CHASE6_C"/>
    <property type="match status" value="1"/>
</dbReference>
<keyword evidence="11" id="KW-1185">Reference proteome</keyword>
<dbReference type="SMART" id="SM00388">
    <property type="entry name" value="HisKA"/>
    <property type="match status" value="1"/>
</dbReference>
<keyword evidence="10" id="KW-0547">Nucleotide-binding</keyword>
<evidence type="ECO:0000313" key="10">
    <source>
        <dbReference type="EMBL" id="MEP0818586.1"/>
    </source>
</evidence>
<evidence type="ECO:0000256" key="1">
    <source>
        <dbReference type="ARBA" id="ARBA00000085"/>
    </source>
</evidence>
<dbReference type="Proteomes" id="UP001464891">
    <property type="component" value="Unassembled WGS sequence"/>
</dbReference>
<reference evidence="10 11" key="1">
    <citation type="submission" date="2022-04" db="EMBL/GenBank/DDBJ databases">
        <title>Positive selection, recombination, and allopatry shape intraspecific diversity of widespread and dominant cyanobacteria.</title>
        <authorList>
            <person name="Wei J."/>
            <person name="Shu W."/>
            <person name="Hu C."/>
        </authorList>
    </citation>
    <scope>NUCLEOTIDE SEQUENCE [LARGE SCALE GENOMIC DNA]</scope>
    <source>
        <strain evidence="10 11">GB2-A4</strain>
    </source>
</reference>
<dbReference type="InterPro" id="IPR036890">
    <property type="entry name" value="HATPase_C_sf"/>
</dbReference>
<gene>
    <name evidence="10" type="ORF">NC998_15915</name>
</gene>
<dbReference type="Gene3D" id="1.10.287.130">
    <property type="match status" value="1"/>
</dbReference>
<comment type="catalytic activity">
    <reaction evidence="1">
        <text>ATP + protein L-histidine = ADP + protein N-phospho-L-histidine.</text>
        <dbReference type="EC" id="2.7.13.3"/>
    </reaction>
</comment>
<keyword evidence="6" id="KW-0902">Two-component regulatory system</keyword>
<organism evidence="10 11">
    <name type="scientific">Trichocoleus desertorum GB2-A4</name>
    <dbReference type="NCBI Taxonomy" id="2933944"/>
    <lineage>
        <taxon>Bacteria</taxon>
        <taxon>Bacillati</taxon>
        <taxon>Cyanobacteriota</taxon>
        <taxon>Cyanophyceae</taxon>
        <taxon>Leptolyngbyales</taxon>
        <taxon>Trichocoleusaceae</taxon>
        <taxon>Trichocoleus</taxon>
    </lineage>
</organism>
<dbReference type="SUPFAM" id="SSF55874">
    <property type="entry name" value="ATPase domain of HSP90 chaperone/DNA topoisomerase II/histidine kinase"/>
    <property type="match status" value="1"/>
</dbReference>
<dbReference type="EMBL" id="JAMPKM010000009">
    <property type="protein sequence ID" value="MEP0818586.1"/>
    <property type="molecule type" value="Genomic_DNA"/>
</dbReference>
<dbReference type="PANTHER" id="PTHR43711">
    <property type="entry name" value="TWO-COMPONENT HISTIDINE KINASE"/>
    <property type="match status" value="1"/>
</dbReference>
<evidence type="ECO:0000256" key="5">
    <source>
        <dbReference type="ARBA" id="ARBA00022777"/>
    </source>
</evidence>
<dbReference type="InterPro" id="IPR003018">
    <property type="entry name" value="GAF"/>
</dbReference>
<dbReference type="InterPro" id="IPR036097">
    <property type="entry name" value="HisK_dim/P_sf"/>
</dbReference>
<dbReference type="Pfam" id="PF00512">
    <property type="entry name" value="HisKA"/>
    <property type="match status" value="1"/>
</dbReference>
<keyword evidence="7" id="KW-0175">Coiled coil</keyword>
<dbReference type="SUPFAM" id="SSF47384">
    <property type="entry name" value="Homodimeric domain of signal transducing histidine kinase"/>
    <property type="match status" value="1"/>
</dbReference>
<feature type="compositionally biased region" description="Basic residues" evidence="8">
    <location>
        <begin position="683"/>
        <end position="693"/>
    </location>
</feature>
<dbReference type="PRINTS" id="PR00344">
    <property type="entry name" value="BCTRLSENSOR"/>
</dbReference>
<sequence>MSTHTSVLEALLQALPELRPQLYFKSSLTALSHAMEDQVLAGTERPLVIASFQRERFYRQEAHRYLRIAERTNQVYVLAAPETDFANRSGSYETIAFEPPDQLTHEWHLVVIGQQYASCLVCRERESPTTNPIRLRRDALPPPEQPAMDQTRRFEGVWTFDRQVTCQAAELLLDRVLEYRPELADKVAQAKAEFLGKKPSGLQGIDPDPFVERLLTYLQAGQYKLLKTYRSIAAQERKERLVNSISSAIRRSLNPDEIFKVAVQELGQTLRVCRCLMYRCRATDATATIQYEFLSPNAICADSAVDGATATAAITAPSLNGQPWPLQNNPLFQEIAQKGELIHIEDTTKDARITGNADLKALSDRWQIRSWLMVPLLYQDRLMGMVELHHCGALPHRWADDELSLVEAIATQVGVALIQAEAYANLEDLNQQLEAFDRTRSNLIAITGHELRTPLSTIQVCLESLASEPDMPLELRQVMLSTALSDAERMRKLVQDFLTLSRLESGRVQWNLEPLPLQECVDLALSSIHSRQSQEQLPQIAAQVPPELPLVRADGEWLVEVLSKLLENACKFTEPEGQVTIEARRNGRQMLEVTITDTGRGIEPNRLEAVFDRFYQEEGALRRTTGGTGLGLAICRQIITGLGGQIWAESAGRDQGSRFHFTIPISREGRETRSPNVQTGNSKMRHKRITTRP</sequence>
<dbReference type="SMART" id="SM00387">
    <property type="entry name" value="HATPase_c"/>
    <property type="match status" value="1"/>
</dbReference>
<feature type="coiled-coil region" evidence="7">
    <location>
        <begin position="419"/>
        <end position="446"/>
    </location>
</feature>
<dbReference type="SUPFAM" id="SSF55781">
    <property type="entry name" value="GAF domain-like"/>
    <property type="match status" value="1"/>
</dbReference>
<evidence type="ECO:0000256" key="4">
    <source>
        <dbReference type="ARBA" id="ARBA00022679"/>
    </source>
</evidence>
<protein>
    <recommendedName>
        <fullName evidence="2">histidine kinase</fullName>
        <ecNumber evidence="2">2.7.13.3</ecNumber>
    </recommendedName>
</protein>
<keyword evidence="3" id="KW-0597">Phosphoprotein</keyword>
<dbReference type="Pfam" id="PF02518">
    <property type="entry name" value="HATPase_c"/>
    <property type="match status" value="1"/>
</dbReference>
<dbReference type="GO" id="GO:0005524">
    <property type="term" value="F:ATP binding"/>
    <property type="evidence" value="ECO:0007669"/>
    <property type="project" value="UniProtKB-KW"/>
</dbReference>
<dbReference type="PANTHER" id="PTHR43711:SF26">
    <property type="entry name" value="SENSOR HISTIDINE KINASE RCSC"/>
    <property type="match status" value="1"/>
</dbReference>
<dbReference type="InterPro" id="IPR003661">
    <property type="entry name" value="HisK_dim/P_dom"/>
</dbReference>
<dbReference type="PROSITE" id="PS50109">
    <property type="entry name" value="HIS_KIN"/>
    <property type="match status" value="1"/>
</dbReference>
<dbReference type="InterPro" id="IPR005467">
    <property type="entry name" value="His_kinase_dom"/>
</dbReference>
<evidence type="ECO:0000259" key="9">
    <source>
        <dbReference type="PROSITE" id="PS50109"/>
    </source>
</evidence>
<dbReference type="InterPro" id="IPR029016">
    <property type="entry name" value="GAF-like_dom_sf"/>
</dbReference>
<keyword evidence="4" id="KW-0808">Transferase</keyword>
<feature type="region of interest" description="Disordered" evidence="8">
    <location>
        <begin position="668"/>
        <end position="693"/>
    </location>
</feature>
<dbReference type="CDD" id="cd00082">
    <property type="entry name" value="HisKA"/>
    <property type="match status" value="1"/>
</dbReference>
<evidence type="ECO:0000256" key="7">
    <source>
        <dbReference type="SAM" id="Coils"/>
    </source>
</evidence>
<proteinExistence type="predicted"/>
<comment type="caution">
    <text evidence="10">The sequence shown here is derived from an EMBL/GenBank/DDBJ whole genome shotgun (WGS) entry which is preliminary data.</text>
</comment>
<evidence type="ECO:0000313" key="11">
    <source>
        <dbReference type="Proteomes" id="UP001464891"/>
    </source>
</evidence>
<name>A0ABV0JC28_9CYAN</name>
<dbReference type="InterPro" id="IPR003594">
    <property type="entry name" value="HATPase_dom"/>
</dbReference>
<keyword evidence="10" id="KW-0067">ATP-binding</keyword>
<accession>A0ABV0JC28</accession>
<dbReference type="EC" id="2.7.13.3" evidence="2"/>
<dbReference type="InterPro" id="IPR033415">
    <property type="entry name" value="CHASE6_C"/>
</dbReference>
<dbReference type="InterPro" id="IPR050736">
    <property type="entry name" value="Sensor_HK_Regulatory"/>
</dbReference>
<dbReference type="Pfam" id="PF01590">
    <property type="entry name" value="GAF"/>
    <property type="match status" value="1"/>
</dbReference>
<dbReference type="RefSeq" id="WP_190436872.1">
    <property type="nucleotide sequence ID" value="NZ_JAMPKM010000009.1"/>
</dbReference>
<keyword evidence="5" id="KW-0418">Kinase</keyword>
<dbReference type="Gene3D" id="3.30.565.10">
    <property type="entry name" value="Histidine kinase-like ATPase, C-terminal domain"/>
    <property type="match status" value="1"/>
</dbReference>
<evidence type="ECO:0000256" key="2">
    <source>
        <dbReference type="ARBA" id="ARBA00012438"/>
    </source>
</evidence>
<feature type="domain" description="Histidine kinase" evidence="9">
    <location>
        <begin position="446"/>
        <end position="667"/>
    </location>
</feature>
<dbReference type="InterPro" id="IPR019278">
    <property type="entry name" value="DICT_dom"/>
</dbReference>
<dbReference type="Gene3D" id="3.30.450.40">
    <property type="match status" value="1"/>
</dbReference>
<dbReference type="Pfam" id="PF10069">
    <property type="entry name" value="DICT"/>
    <property type="match status" value="1"/>
</dbReference>
<dbReference type="SMART" id="SM00065">
    <property type="entry name" value="GAF"/>
    <property type="match status" value="1"/>
</dbReference>
<dbReference type="InterPro" id="IPR004358">
    <property type="entry name" value="Sig_transdc_His_kin-like_C"/>
</dbReference>